<dbReference type="Gene3D" id="3.30.565.10">
    <property type="entry name" value="Histidine kinase-like ATPase, C-terminal domain"/>
    <property type="match status" value="1"/>
</dbReference>
<dbReference type="Pfam" id="PF00512">
    <property type="entry name" value="HisKA"/>
    <property type="match status" value="1"/>
</dbReference>
<dbReference type="GO" id="GO:0016301">
    <property type="term" value="F:kinase activity"/>
    <property type="evidence" value="ECO:0007669"/>
    <property type="project" value="UniProtKB-KW"/>
</dbReference>
<dbReference type="InterPro" id="IPR003660">
    <property type="entry name" value="HAMP_dom"/>
</dbReference>
<dbReference type="PROSITE" id="PS50109">
    <property type="entry name" value="HIS_KIN"/>
    <property type="match status" value="1"/>
</dbReference>
<dbReference type="PROSITE" id="PS50885">
    <property type="entry name" value="HAMP"/>
    <property type="match status" value="1"/>
</dbReference>
<keyword evidence="6" id="KW-0808">Transferase</keyword>
<keyword evidence="8" id="KW-0547">Nucleotide-binding</keyword>
<proteinExistence type="predicted"/>
<dbReference type="PANTHER" id="PTHR45528">
    <property type="entry name" value="SENSOR HISTIDINE KINASE CPXA"/>
    <property type="match status" value="1"/>
</dbReference>
<protein>
    <recommendedName>
        <fullName evidence="3">histidine kinase</fullName>
        <ecNumber evidence="3">2.7.13.3</ecNumber>
    </recommendedName>
</protein>
<evidence type="ECO:0000256" key="9">
    <source>
        <dbReference type="ARBA" id="ARBA00022777"/>
    </source>
</evidence>
<evidence type="ECO:0000256" key="11">
    <source>
        <dbReference type="ARBA" id="ARBA00022989"/>
    </source>
</evidence>
<dbReference type="PRINTS" id="PR00344">
    <property type="entry name" value="BCTRLSENSOR"/>
</dbReference>
<evidence type="ECO:0000256" key="10">
    <source>
        <dbReference type="ARBA" id="ARBA00022840"/>
    </source>
</evidence>
<evidence type="ECO:0000256" key="1">
    <source>
        <dbReference type="ARBA" id="ARBA00000085"/>
    </source>
</evidence>
<dbReference type="CDD" id="cd06225">
    <property type="entry name" value="HAMP"/>
    <property type="match status" value="1"/>
</dbReference>
<keyword evidence="4" id="KW-1003">Cell membrane</keyword>
<dbReference type="SMART" id="SM00304">
    <property type="entry name" value="HAMP"/>
    <property type="match status" value="1"/>
</dbReference>
<dbReference type="InterPro" id="IPR036097">
    <property type="entry name" value="HisK_dim/P_sf"/>
</dbReference>
<dbReference type="Proteomes" id="UP001595616">
    <property type="component" value="Unassembled WGS sequence"/>
</dbReference>
<evidence type="ECO:0000313" key="17">
    <source>
        <dbReference type="EMBL" id="MFC3813237.1"/>
    </source>
</evidence>
<dbReference type="EMBL" id="JBHRYQ010000001">
    <property type="protein sequence ID" value="MFC3813237.1"/>
    <property type="molecule type" value="Genomic_DNA"/>
</dbReference>
<accession>A0ABV7Z3E0</accession>
<feature type="domain" description="HAMP" evidence="16">
    <location>
        <begin position="183"/>
        <end position="236"/>
    </location>
</feature>
<keyword evidence="9 17" id="KW-0418">Kinase</keyword>
<feature type="domain" description="Histidine kinase" evidence="15">
    <location>
        <begin position="244"/>
        <end position="456"/>
    </location>
</feature>
<dbReference type="SMART" id="SM00387">
    <property type="entry name" value="HATPase_c"/>
    <property type="match status" value="1"/>
</dbReference>
<dbReference type="SUPFAM" id="SSF55874">
    <property type="entry name" value="ATPase domain of HSP90 chaperone/DNA topoisomerase II/histidine kinase"/>
    <property type="match status" value="1"/>
</dbReference>
<keyword evidence="5" id="KW-0597">Phosphoprotein</keyword>
<reference evidence="18" key="1">
    <citation type="journal article" date="2019" name="Int. J. Syst. Evol. Microbiol.">
        <title>The Global Catalogue of Microorganisms (GCM) 10K type strain sequencing project: providing services to taxonomists for standard genome sequencing and annotation.</title>
        <authorList>
            <consortium name="The Broad Institute Genomics Platform"/>
            <consortium name="The Broad Institute Genome Sequencing Center for Infectious Disease"/>
            <person name="Wu L."/>
            <person name="Ma J."/>
        </authorList>
    </citation>
    <scope>NUCLEOTIDE SEQUENCE [LARGE SCALE GENOMIC DNA]</scope>
    <source>
        <strain evidence="18">CECT 7956</strain>
    </source>
</reference>
<keyword evidence="12" id="KW-0902">Two-component regulatory system</keyword>
<dbReference type="InterPro" id="IPR003594">
    <property type="entry name" value="HATPase_dom"/>
</dbReference>
<dbReference type="Gene3D" id="1.10.287.130">
    <property type="match status" value="1"/>
</dbReference>
<dbReference type="InterPro" id="IPR050398">
    <property type="entry name" value="HssS/ArlS-like"/>
</dbReference>
<dbReference type="SMART" id="SM00388">
    <property type="entry name" value="HisKA"/>
    <property type="match status" value="1"/>
</dbReference>
<dbReference type="Pfam" id="PF00672">
    <property type="entry name" value="HAMP"/>
    <property type="match status" value="1"/>
</dbReference>
<dbReference type="SUPFAM" id="SSF47384">
    <property type="entry name" value="Homodimeric domain of signal transducing histidine kinase"/>
    <property type="match status" value="1"/>
</dbReference>
<keyword evidence="18" id="KW-1185">Reference proteome</keyword>
<dbReference type="PANTHER" id="PTHR45528:SF1">
    <property type="entry name" value="SENSOR HISTIDINE KINASE CPXA"/>
    <property type="match status" value="1"/>
</dbReference>
<dbReference type="InterPro" id="IPR003661">
    <property type="entry name" value="HisK_dim/P_dom"/>
</dbReference>
<keyword evidence="7 14" id="KW-0812">Transmembrane</keyword>
<feature type="transmembrane region" description="Helical" evidence="14">
    <location>
        <begin position="162"/>
        <end position="181"/>
    </location>
</feature>
<evidence type="ECO:0000256" key="13">
    <source>
        <dbReference type="ARBA" id="ARBA00023136"/>
    </source>
</evidence>
<dbReference type="CDD" id="cd00082">
    <property type="entry name" value="HisKA"/>
    <property type="match status" value="1"/>
</dbReference>
<organism evidence="17 18">
    <name type="scientific">Lacihabitans lacunae</name>
    <dbReference type="NCBI Taxonomy" id="1028214"/>
    <lineage>
        <taxon>Bacteria</taxon>
        <taxon>Pseudomonadati</taxon>
        <taxon>Bacteroidota</taxon>
        <taxon>Cytophagia</taxon>
        <taxon>Cytophagales</taxon>
        <taxon>Leadbetterellaceae</taxon>
        <taxon>Lacihabitans</taxon>
    </lineage>
</organism>
<dbReference type="SUPFAM" id="SSF158472">
    <property type="entry name" value="HAMP domain-like"/>
    <property type="match status" value="1"/>
</dbReference>
<dbReference type="Pfam" id="PF02518">
    <property type="entry name" value="HATPase_c"/>
    <property type="match status" value="1"/>
</dbReference>
<dbReference type="InterPro" id="IPR005467">
    <property type="entry name" value="His_kinase_dom"/>
</dbReference>
<dbReference type="EC" id="2.7.13.3" evidence="3"/>
<dbReference type="RefSeq" id="WP_379840141.1">
    <property type="nucleotide sequence ID" value="NZ_JBHRYQ010000001.1"/>
</dbReference>
<keyword evidence="10" id="KW-0067">ATP-binding</keyword>
<evidence type="ECO:0000256" key="4">
    <source>
        <dbReference type="ARBA" id="ARBA00022475"/>
    </source>
</evidence>
<evidence type="ECO:0000313" key="18">
    <source>
        <dbReference type="Proteomes" id="UP001595616"/>
    </source>
</evidence>
<comment type="catalytic activity">
    <reaction evidence="1">
        <text>ATP + protein L-histidine = ADP + protein N-phospho-L-histidine.</text>
        <dbReference type="EC" id="2.7.13.3"/>
    </reaction>
</comment>
<comment type="subcellular location">
    <subcellularLocation>
        <location evidence="2">Cell membrane</location>
        <topology evidence="2">Multi-pass membrane protein</topology>
    </subcellularLocation>
</comment>
<dbReference type="InterPro" id="IPR036890">
    <property type="entry name" value="HATPase_C_sf"/>
</dbReference>
<sequence>MSLSFKNRVAFHFMIATSIIMAIAFVAIYFVVNESVFRNLDSDLSFEAQKHTNEIKINEDSIKFNNKAEWEEREHREVQVNPVFVQLIDKKGRITEKSPNLKQDFLTFKNAEFGGHFNSQISQRAIRQLQLPIEQDGKIKGYIIAAISSESAISTLFKLRNVLIVSYFLTLLGLYFISRYLSGQSISPVKQVTETITRITKSNLKERVDLPQNKDEIYVLATSFNSLLDRIENTLEREKQFTSDASHELRTPLASLRGTLEVLIRKPRSQEEYVDKIKFSLTEINKMASTLEQLLLLARLESNSTPKDKIMVALPRILDKTLERFKSQIRDKNLKINFLFSPSKKLMVPQYYTELIIENLLSNAIKYSNENSEININIDELDFKVQCTIQDYGCGIKQEDLANVYDSFFRSDALNHKQIVGNGLGLSIVKKCADAINTNINIESVLGKGTTVTITF</sequence>
<name>A0ABV7Z3E0_9BACT</name>
<dbReference type="Gene3D" id="6.10.340.10">
    <property type="match status" value="1"/>
</dbReference>
<evidence type="ECO:0000259" key="15">
    <source>
        <dbReference type="PROSITE" id="PS50109"/>
    </source>
</evidence>
<evidence type="ECO:0000256" key="12">
    <source>
        <dbReference type="ARBA" id="ARBA00023012"/>
    </source>
</evidence>
<keyword evidence="13 14" id="KW-0472">Membrane</keyword>
<evidence type="ECO:0000256" key="8">
    <source>
        <dbReference type="ARBA" id="ARBA00022741"/>
    </source>
</evidence>
<evidence type="ECO:0000256" key="5">
    <source>
        <dbReference type="ARBA" id="ARBA00022553"/>
    </source>
</evidence>
<gene>
    <name evidence="17" type="ORF">ACFOOI_21405</name>
</gene>
<evidence type="ECO:0000256" key="14">
    <source>
        <dbReference type="SAM" id="Phobius"/>
    </source>
</evidence>
<dbReference type="InterPro" id="IPR004358">
    <property type="entry name" value="Sig_transdc_His_kin-like_C"/>
</dbReference>
<evidence type="ECO:0000256" key="7">
    <source>
        <dbReference type="ARBA" id="ARBA00022692"/>
    </source>
</evidence>
<evidence type="ECO:0000259" key="16">
    <source>
        <dbReference type="PROSITE" id="PS50885"/>
    </source>
</evidence>
<evidence type="ECO:0000256" key="2">
    <source>
        <dbReference type="ARBA" id="ARBA00004651"/>
    </source>
</evidence>
<comment type="caution">
    <text evidence="17">The sequence shown here is derived from an EMBL/GenBank/DDBJ whole genome shotgun (WGS) entry which is preliminary data.</text>
</comment>
<feature type="transmembrane region" description="Helical" evidence="14">
    <location>
        <begin position="12"/>
        <end position="32"/>
    </location>
</feature>
<keyword evidence="11 14" id="KW-1133">Transmembrane helix</keyword>
<evidence type="ECO:0000256" key="6">
    <source>
        <dbReference type="ARBA" id="ARBA00022679"/>
    </source>
</evidence>
<evidence type="ECO:0000256" key="3">
    <source>
        <dbReference type="ARBA" id="ARBA00012438"/>
    </source>
</evidence>